<dbReference type="Proteomes" id="UP001207528">
    <property type="component" value="Unassembled WGS sequence"/>
</dbReference>
<protein>
    <recommendedName>
        <fullName evidence="7">Lipoprotein</fullName>
    </recommendedName>
</protein>
<feature type="signal peptide" evidence="2">
    <location>
        <begin position="1"/>
        <end position="25"/>
    </location>
</feature>
<accession>A0AAW5SQ00</accession>
<feature type="compositionally biased region" description="Polar residues" evidence="1">
    <location>
        <begin position="124"/>
        <end position="133"/>
    </location>
</feature>
<evidence type="ECO:0000256" key="2">
    <source>
        <dbReference type="SAM" id="SignalP"/>
    </source>
</evidence>
<evidence type="ECO:0000313" key="3">
    <source>
        <dbReference type="EMBL" id="GAT12658.1"/>
    </source>
</evidence>
<evidence type="ECO:0000256" key="1">
    <source>
        <dbReference type="SAM" id="MobiDB-lite"/>
    </source>
</evidence>
<reference evidence="4" key="2">
    <citation type="submission" date="2020-07" db="EMBL/GenBank/DDBJ databases">
        <authorList>
            <person name="Pettersson B.M.F."/>
            <person name="Behra P.R.K."/>
            <person name="Ramesh M."/>
            <person name="Das S."/>
            <person name="Dasgupta S."/>
            <person name="Kirsebom L.A."/>
        </authorList>
    </citation>
    <scope>NUCLEOTIDE SEQUENCE</scope>
    <source>
        <strain evidence="4">DSM 44203</strain>
    </source>
</reference>
<gene>
    <name evidence="4" type="ORF">H7I77_18800</name>
    <name evidence="3" type="ORF">RMCN_5791</name>
</gene>
<reference evidence="3 5" key="1">
    <citation type="journal article" date="2016" name="Genome Announc.">
        <title>Draft Genome Sequences of Five Rapidly Growing Mycobacterium Species, M. thermoresistibile, M. fortuitum subsp. acetamidolyticum, M. canariasense, M. brisbanense, and M. novocastrense.</title>
        <authorList>
            <person name="Katahira K."/>
            <person name="Ogura Y."/>
            <person name="Gotoh Y."/>
            <person name="Hayashi T."/>
        </authorList>
    </citation>
    <scope>NUCLEOTIDE SEQUENCE [LARGE SCALE GENOMIC DNA]</scope>
    <source>
        <strain evidence="3 5">JCM18114</strain>
    </source>
</reference>
<sequence>MTLPRLAAVAATALLALGGLGVAQAQPDEPHHPDPGAPGPSAAPGPSTEPGPPPAGPLTSIDKDGTYKVGTEILPGTYSSAGPVDGGACYWKRDNNDQVPDNALTKKPQVVRIEATDTAFTTRDCQPWQQTNAAPPPQASPTDLLSQLGSFIGKGILSGGPR</sequence>
<dbReference type="RefSeq" id="WP_084377835.1">
    <property type="nucleotide sequence ID" value="NZ_BCTA01000094.1"/>
</dbReference>
<dbReference type="AlphaFoldDB" id="A0AAW5SQ00"/>
<reference evidence="4" key="3">
    <citation type="journal article" date="2022" name="BMC Genomics">
        <title>Comparative genome analysis of mycobacteria focusing on tRNA and non-coding RNA.</title>
        <authorList>
            <person name="Behra P.R.K."/>
            <person name="Pettersson B.M.F."/>
            <person name="Ramesh M."/>
            <person name="Das S."/>
            <person name="Dasgupta S."/>
            <person name="Kirsebom L.A."/>
        </authorList>
    </citation>
    <scope>NUCLEOTIDE SEQUENCE</scope>
    <source>
        <strain evidence="4">DSM 44203</strain>
    </source>
</reference>
<feature type="compositionally biased region" description="Pro residues" evidence="1">
    <location>
        <begin position="35"/>
        <end position="56"/>
    </location>
</feature>
<dbReference type="EMBL" id="BCTA01000094">
    <property type="protein sequence ID" value="GAT12658.1"/>
    <property type="molecule type" value="Genomic_DNA"/>
</dbReference>
<feature type="chain" id="PRO_5043532020" description="Lipoprotein" evidence="2">
    <location>
        <begin position="26"/>
        <end position="162"/>
    </location>
</feature>
<evidence type="ECO:0008006" key="7">
    <source>
        <dbReference type="Google" id="ProtNLM"/>
    </source>
</evidence>
<comment type="caution">
    <text evidence="4">The sequence shown here is derived from an EMBL/GenBank/DDBJ whole genome shotgun (WGS) entry which is preliminary data.</text>
</comment>
<feature type="region of interest" description="Disordered" evidence="1">
    <location>
        <begin position="124"/>
        <end position="147"/>
    </location>
</feature>
<feature type="region of interest" description="Disordered" evidence="1">
    <location>
        <begin position="23"/>
        <end position="67"/>
    </location>
</feature>
<proteinExistence type="predicted"/>
<evidence type="ECO:0000313" key="5">
    <source>
        <dbReference type="Proteomes" id="UP000069773"/>
    </source>
</evidence>
<evidence type="ECO:0000313" key="4">
    <source>
        <dbReference type="EMBL" id="MCV7025374.1"/>
    </source>
</evidence>
<evidence type="ECO:0000313" key="6">
    <source>
        <dbReference type="Proteomes" id="UP001207528"/>
    </source>
</evidence>
<name>A0AAW5SQ00_MYCNV</name>
<keyword evidence="5" id="KW-1185">Reference proteome</keyword>
<organism evidence="4 6">
    <name type="scientific">Mycolicibacterium novocastrense</name>
    <name type="common">Mycobacterium novocastrense</name>
    <dbReference type="NCBI Taxonomy" id="59813"/>
    <lineage>
        <taxon>Bacteria</taxon>
        <taxon>Bacillati</taxon>
        <taxon>Actinomycetota</taxon>
        <taxon>Actinomycetes</taxon>
        <taxon>Mycobacteriales</taxon>
        <taxon>Mycobacteriaceae</taxon>
        <taxon>Mycolicibacterium</taxon>
    </lineage>
</organism>
<dbReference type="Proteomes" id="UP000069773">
    <property type="component" value="Unassembled WGS sequence"/>
</dbReference>
<dbReference type="EMBL" id="JACKTI010000047">
    <property type="protein sequence ID" value="MCV7025374.1"/>
    <property type="molecule type" value="Genomic_DNA"/>
</dbReference>
<keyword evidence="2" id="KW-0732">Signal</keyword>